<comment type="function">
    <text evidence="7">Controls S-phase checkpoint as well as G1 and G2 DNA damage checkpoints. Phosphorylates proteins on serine, threonine, and tyrosine. Prevents entry into anaphase and mitotic exit after DNA damage via regulation of the Polo kinase CDC5.</text>
</comment>
<gene>
    <name evidence="12" type="ORF">GNLVRS02_ARAD1B21846g</name>
</gene>
<evidence type="ECO:0000256" key="3">
    <source>
        <dbReference type="ARBA" id="ARBA00022679"/>
    </source>
</evidence>
<feature type="compositionally biased region" description="Acidic residues" evidence="9">
    <location>
        <begin position="488"/>
        <end position="497"/>
    </location>
</feature>
<keyword evidence="5 7" id="KW-0418">Kinase</keyword>
<dbReference type="GO" id="GO:0005634">
    <property type="term" value="C:nucleus"/>
    <property type="evidence" value="ECO:0007669"/>
    <property type="project" value="UniProtKB-SubCell"/>
</dbReference>
<dbReference type="SUPFAM" id="SSF49879">
    <property type="entry name" value="SMAD/FHA domain"/>
    <property type="match status" value="2"/>
</dbReference>
<feature type="compositionally biased region" description="Polar residues" evidence="9">
    <location>
        <begin position="434"/>
        <end position="445"/>
    </location>
</feature>
<evidence type="ECO:0000256" key="4">
    <source>
        <dbReference type="ARBA" id="ARBA00022741"/>
    </source>
</evidence>
<dbReference type="Gene3D" id="1.10.510.10">
    <property type="entry name" value="Transferase(Phosphotransferase) domain 1"/>
    <property type="match status" value="1"/>
</dbReference>
<dbReference type="EMBL" id="HG937692">
    <property type="protein sequence ID" value="CDP36825.1"/>
    <property type="molecule type" value="Genomic_DNA"/>
</dbReference>
<reference evidence="12" key="2">
    <citation type="submission" date="2014-06" db="EMBL/GenBank/DDBJ databases">
        <title>The complete genome of Blastobotrys (Arxula) adeninivorans LS3 - a yeast of biotechnological interest.</title>
        <authorList>
            <person name="Kunze G."/>
            <person name="Gaillardin C."/>
            <person name="Czernicka M."/>
            <person name="Durrens P."/>
            <person name="Martin T."/>
            <person name="Boer E."/>
            <person name="Gabaldon T."/>
            <person name="Cruz J."/>
            <person name="Talla E."/>
            <person name="Marck C."/>
            <person name="Goffeau A."/>
            <person name="Barbe V."/>
            <person name="Baret P."/>
            <person name="Baronian K."/>
            <person name="Beier S."/>
            <person name="Bleykasten C."/>
            <person name="Bode R."/>
            <person name="Casaregola S."/>
            <person name="Despons L."/>
            <person name="Fairhead C."/>
            <person name="Giersberg M."/>
            <person name="Gierski P."/>
            <person name="Hahnel U."/>
            <person name="Hartmann A."/>
            <person name="Jankowska D."/>
            <person name="Jubin C."/>
            <person name="Jung P."/>
            <person name="Lafontaine I."/>
            <person name="Leh-Louis V."/>
            <person name="Lemaire M."/>
            <person name="Marcet-Houben M."/>
            <person name="Mascher M."/>
            <person name="Morel G."/>
            <person name="Richard G.-F."/>
            <person name="Riechen J."/>
            <person name="Sacerdot C."/>
            <person name="Sarkar A."/>
            <person name="Savel G."/>
            <person name="Schacherer J."/>
            <person name="Sherman D."/>
            <person name="Straub M.-L."/>
            <person name="Stein N."/>
            <person name="Thierry A."/>
            <person name="Trautwein-Schult A."/>
            <person name="Westhof E."/>
            <person name="Worch S."/>
            <person name="Dujon B."/>
            <person name="Souciet J.-L."/>
            <person name="Wincker P."/>
            <person name="Scholz U."/>
            <person name="Neuveglise N."/>
        </authorList>
    </citation>
    <scope>NUCLEOTIDE SEQUENCE</scope>
    <source>
        <strain evidence="12">LS3</strain>
    </source>
</reference>
<dbReference type="SMART" id="SM00240">
    <property type="entry name" value="FHA"/>
    <property type="match status" value="2"/>
</dbReference>
<dbReference type="InterPro" id="IPR008984">
    <property type="entry name" value="SMAD_FHA_dom_sf"/>
</dbReference>
<dbReference type="PIRSF" id="PIRSF000661">
    <property type="entry name" value="Ser/Thr_PK_RAD53"/>
    <property type="match status" value="1"/>
</dbReference>
<proteinExistence type="inferred from homology"/>
<dbReference type="PROSITE" id="PS00108">
    <property type="entry name" value="PROTEIN_KINASE_ST"/>
    <property type="match status" value="1"/>
</dbReference>
<feature type="domain" description="FHA" evidence="10">
    <location>
        <begin position="537"/>
        <end position="595"/>
    </location>
</feature>
<keyword evidence="3 7" id="KW-0808">Transferase</keyword>
<evidence type="ECO:0000256" key="2">
    <source>
        <dbReference type="ARBA" id="ARBA00022527"/>
    </source>
</evidence>
<dbReference type="GO" id="GO:0000077">
    <property type="term" value="P:DNA damage checkpoint signaling"/>
    <property type="evidence" value="ECO:0007669"/>
    <property type="project" value="InterPro"/>
</dbReference>
<dbReference type="Pfam" id="PF00069">
    <property type="entry name" value="Pkinase"/>
    <property type="match status" value="1"/>
</dbReference>
<evidence type="ECO:0000259" key="10">
    <source>
        <dbReference type="PROSITE" id="PS50006"/>
    </source>
</evidence>
<feature type="binding site" evidence="8">
    <location>
        <position position="173"/>
    </location>
    <ligand>
        <name>ATP</name>
        <dbReference type="ChEBI" id="CHEBI:30616"/>
    </ligand>
</feature>
<dbReference type="FunFam" id="1.10.510.10:FF:000571">
    <property type="entry name" value="Maternal embryonic leucine zipper kinase"/>
    <property type="match status" value="1"/>
</dbReference>
<keyword evidence="7" id="KW-0227">DNA damage</keyword>
<feature type="compositionally biased region" description="Polar residues" evidence="9">
    <location>
        <begin position="455"/>
        <end position="467"/>
    </location>
</feature>
<reference evidence="12" key="1">
    <citation type="submission" date="2014-02" db="EMBL/GenBank/DDBJ databases">
        <authorList>
            <person name="Genoscope - CEA"/>
        </authorList>
    </citation>
    <scope>NUCLEOTIDE SEQUENCE</scope>
    <source>
        <strain evidence="12">LS3</strain>
    </source>
</reference>
<dbReference type="GO" id="GO:0004674">
    <property type="term" value="F:protein serine/threonine kinase activity"/>
    <property type="evidence" value="ECO:0007669"/>
    <property type="project" value="UniProtKB-KW"/>
</dbReference>
<comment type="similarity">
    <text evidence="1 7">Belongs to the protein kinase superfamily. CAMK Ser/Thr protein kinase family. CHEK2 subfamily.</text>
</comment>
<evidence type="ECO:0000256" key="7">
    <source>
        <dbReference type="PIRNR" id="PIRNR000661"/>
    </source>
</evidence>
<dbReference type="GO" id="GO:0004712">
    <property type="term" value="F:protein serine/threonine/tyrosine kinase activity"/>
    <property type="evidence" value="ECO:0007669"/>
    <property type="project" value="UniProtKB-EC"/>
</dbReference>
<evidence type="ECO:0000256" key="6">
    <source>
        <dbReference type="ARBA" id="ARBA00022840"/>
    </source>
</evidence>
<feature type="compositionally biased region" description="Basic and acidic residues" evidence="9">
    <location>
        <begin position="655"/>
        <end position="677"/>
    </location>
</feature>
<dbReference type="GO" id="GO:0006281">
    <property type="term" value="P:DNA repair"/>
    <property type="evidence" value="ECO:0007669"/>
    <property type="project" value="InterPro"/>
</dbReference>
<dbReference type="Pfam" id="PF00498">
    <property type="entry name" value="FHA"/>
    <property type="match status" value="2"/>
</dbReference>
<sequence length="765" mass="85144">MSQEFTQANSQFVEDLEPDAVCILECTNNKLPNNRLVLKNYQFSWRFGRNDACDFKLGNHKRISNTHFIISRTEEAPDNFILKDTSTNGTYLNGKALPKGSSYLLAAGDHITVGVGVPEDEIRFIVMFPHNARSLPAEGVHADYSIGEVLGSGAFATVRRAVERSTGKMYAVKIIEKRKVSEPSVVQREIGILQQVDHEHIVGLHAFYEDKASYYLVMEYLNGGDLMDFVVQYGAIGEDAAREIVRQVLEGVKYVHGLGISHRDLKPDNILIANDSPVVVKVSDFGLAKIASKGSQLKTFCGTPSYLAPEVISSRTKHAPTSPFYSNLVDMWSIGCLAFVILTGYMPFDGDTQEKLYDNVQNGRYNRYILDKMDVSQECFDFIDAMLEVDVNKRPSAEQALKMAWVQPAAEESDGEQANGDVATKMEAEEVDTNKNVSNGTSTKGPDSDAAHANAMQQLQINTSPPSSDDIANPPDLEKTPGERMESDEAISQEPEPEFSLRDLDYAEQESSSGWLKLSTRPESIPAKDMRVEQDRVVIGRKGNVVNEFKLDIELKEARISKLHCIILRRQATDGNEVWLYDLSSNGCQVNGQKIGRGKKALLQDGDVLYLFVDNLKDRTFVMGYDVLIFDSKNKMRMGSPAPVEIDTEELAELKRSATTGDKDPNNDTAKRSERPRVSYNQTMTIQQHKTNKLGTPVQPVQPARDNSTYKEAYSVTLSIIKSLMDKMSNRDPAMRRQAAQQPECLLPVPIVAQIDSVKAKIDVA</sequence>
<dbReference type="InterPro" id="IPR000719">
    <property type="entry name" value="Prot_kinase_dom"/>
</dbReference>
<dbReference type="PROSITE" id="PS50011">
    <property type="entry name" value="PROTEIN_KINASE_DOM"/>
    <property type="match status" value="1"/>
</dbReference>
<feature type="domain" description="Protein kinase" evidence="11">
    <location>
        <begin position="144"/>
        <end position="406"/>
    </location>
</feature>
<comment type="subcellular location">
    <subcellularLocation>
        <location evidence="7">Nucleus</location>
    </subcellularLocation>
</comment>
<dbReference type="GO" id="GO:0006270">
    <property type="term" value="P:DNA replication initiation"/>
    <property type="evidence" value="ECO:0007669"/>
    <property type="project" value="InterPro"/>
</dbReference>
<dbReference type="GO" id="GO:0009202">
    <property type="term" value="P:deoxyribonucleoside triphosphate biosynthetic process"/>
    <property type="evidence" value="ECO:0007669"/>
    <property type="project" value="InterPro"/>
</dbReference>
<comment type="catalytic activity">
    <reaction evidence="7">
        <text>L-threonyl-[protein] + ATP = O-phospho-L-threonyl-[protein] + ADP + H(+)</text>
        <dbReference type="Rhea" id="RHEA:46608"/>
        <dbReference type="Rhea" id="RHEA-COMP:11060"/>
        <dbReference type="Rhea" id="RHEA-COMP:11605"/>
        <dbReference type="ChEBI" id="CHEBI:15378"/>
        <dbReference type="ChEBI" id="CHEBI:30013"/>
        <dbReference type="ChEBI" id="CHEBI:30616"/>
        <dbReference type="ChEBI" id="CHEBI:61977"/>
        <dbReference type="ChEBI" id="CHEBI:456216"/>
        <dbReference type="EC" id="2.7.12.1"/>
    </reaction>
</comment>
<evidence type="ECO:0000313" key="12">
    <source>
        <dbReference type="EMBL" id="CDP36825.1"/>
    </source>
</evidence>
<keyword evidence="6 7" id="KW-0067">ATP-binding</keyword>
<keyword evidence="7" id="KW-0131">Cell cycle</keyword>
<evidence type="ECO:0000256" key="8">
    <source>
        <dbReference type="PROSITE-ProRule" id="PRU10141"/>
    </source>
</evidence>
<feature type="region of interest" description="Disordered" evidence="9">
    <location>
        <begin position="655"/>
        <end position="678"/>
    </location>
</feature>
<evidence type="ECO:0000256" key="9">
    <source>
        <dbReference type="SAM" id="MobiDB-lite"/>
    </source>
</evidence>
<dbReference type="GO" id="GO:0003688">
    <property type="term" value="F:DNA replication origin binding"/>
    <property type="evidence" value="ECO:0007669"/>
    <property type="project" value="InterPro"/>
</dbReference>
<dbReference type="FunFam" id="3.30.200.20:FF:000315">
    <property type="entry name" value="Calcium-dependent protein kinase 3"/>
    <property type="match status" value="1"/>
</dbReference>
<feature type="region of interest" description="Disordered" evidence="9">
    <location>
        <begin position="428"/>
        <end position="500"/>
    </location>
</feature>
<organism evidence="12">
    <name type="scientific">Blastobotrys adeninivorans</name>
    <name type="common">Yeast</name>
    <name type="synonym">Arxula adeninivorans</name>
    <dbReference type="NCBI Taxonomy" id="409370"/>
    <lineage>
        <taxon>Eukaryota</taxon>
        <taxon>Fungi</taxon>
        <taxon>Dikarya</taxon>
        <taxon>Ascomycota</taxon>
        <taxon>Saccharomycotina</taxon>
        <taxon>Dipodascomycetes</taxon>
        <taxon>Dipodascales</taxon>
        <taxon>Trichomonascaceae</taxon>
        <taxon>Blastobotrys</taxon>
    </lineage>
</organism>
<dbReference type="SMART" id="SM00220">
    <property type="entry name" value="S_TKc"/>
    <property type="match status" value="1"/>
</dbReference>
<dbReference type="PANTHER" id="PTHR24347">
    <property type="entry name" value="SERINE/THREONINE-PROTEIN KINASE"/>
    <property type="match status" value="1"/>
</dbReference>
<evidence type="ECO:0000256" key="1">
    <source>
        <dbReference type="ARBA" id="ARBA00005575"/>
    </source>
</evidence>
<dbReference type="InterPro" id="IPR011009">
    <property type="entry name" value="Kinase-like_dom_sf"/>
</dbReference>
<dbReference type="InterPro" id="IPR016256">
    <property type="entry name" value="Ser/Thr_kinase_Rad53"/>
</dbReference>
<evidence type="ECO:0000259" key="11">
    <source>
        <dbReference type="PROSITE" id="PS50011"/>
    </source>
</evidence>
<feature type="domain" description="FHA" evidence="10">
    <location>
        <begin position="45"/>
        <end position="97"/>
    </location>
</feature>
<dbReference type="EC" id="2.7.12.1" evidence="7"/>
<dbReference type="SUPFAM" id="SSF56112">
    <property type="entry name" value="Protein kinase-like (PK-like)"/>
    <property type="match status" value="1"/>
</dbReference>
<keyword evidence="4 7" id="KW-0547">Nucleotide-binding</keyword>
<dbReference type="InterPro" id="IPR017441">
    <property type="entry name" value="Protein_kinase_ATP_BS"/>
</dbReference>
<dbReference type="Gene3D" id="3.30.200.20">
    <property type="entry name" value="Phosphorylase Kinase, domain 1"/>
    <property type="match status" value="1"/>
</dbReference>
<dbReference type="InterPro" id="IPR008271">
    <property type="entry name" value="Ser/Thr_kinase_AS"/>
</dbReference>
<keyword evidence="7" id="KW-0539">Nucleus</keyword>
<dbReference type="Gene3D" id="2.60.200.20">
    <property type="match status" value="2"/>
</dbReference>
<dbReference type="PROSITE" id="PS00107">
    <property type="entry name" value="PROTEIN_KINASE_ATP"/>
    <property type="match status" value="1"/>
</dbReference>
<name>A0A060T6T4_BLAAD</name>
<dbReference type="PROSITE" id="PS50006">
    <property type="entry name" value="FHA_DOMAIN"/>
    <property type="match status" value="2"/>
</dbReference>
<dbReference type="InterPro" id="IPR000253">
    <property type="entry name" value="FHA_dom"/>
</dbReference>
<dbReference type="AlphaFoldDB" id="A0A060T6T4"/>
<dbReference type="PhylomeDB" id="A0A060T6T4"/>
<accession>A0A060T6T4</accession>
<protein>
    <recommendedName>
        <fullName evidence="7">Serine/threonine-protein kinase RAD53</fullName>
        <ecNumber evidence="7">2.7.12.1</ecNumber>
    </recommendedName>
</protein>
<dbReference type="GO" id="GO:0004713">
    <property type="term" value="F:protein tyrosine kinase activity"/>
    <property type="evidence" value="ECO:0007669"/>
    <property type="project" value="UniProtKB-KW"/>
</dbReference>
<keyword evidence="2 7" id="KW-0723">Serine/threonine-protein kinase</keyword>
<evidence type="ECO:0000256" key="5">
    <source>
        <dbReference type="ARBA" id="ARBA00022777"/>
    </source>
</evidence>
<feature type="compositionally biased region" description="Basic and acidic residues" evidence="9">
    <location>
        <begin position="476"/>
        <end position="487"/>
    </location>
</feature>
<keyword evidence="7" id="KW-0829">Tyrosine-protein kinase</keyword>
<dbReference type="GO" id="GO:0005524">
    <property type="term" value="F:ATP binding"/>
    <property type="evidence" value="ECO:0007669"/>
    <property type="project" value="UniProtKB-UniRule"/>
</dbReference>